<dbReference type="EMBL" id="BK032616">
    <property type="protein sequence ID" value="DAF51453.1"/>
    <property type="molecule type" value="Genomic_DNA"/>
</dbReference>
<organism evidence="1">
    <name type="scientific">Siphoviridae sp. ctrCN24</name>
    <dbReference type="NCBI Taxonomy" id="2827953"/>
    <lineage>
        <taxon>Viruses</taxon>
        <taxon>Duplodnaviria</taxon>
        <taxon>Heunggongvirae</taxon>
        <taxon>Uroviricota</taxon>
        <taxon>Caudoviricetes</taxon>
    </lineage>
</organism>
<protein>
    <submittedName>
        <fullName evidence="1">Uncharacterized protein</fullName>
    </submittedName>
</protein>
<proteinExistence type="predicted"/>
<accession>A0A8S5SK75</accession>
<evidence type="ECO:0000313" key="1">
    <source>
        <dbReference type="EMBL" id="DAF51453.1"/>
    </source>
</evidence>
<sequence>MQPDGRTRVAKNTLTALLFDEISEQLFFYIFFEKGIDKWNCI</sequence>
<reference evidence="1" key="1">
    <citation type="journal article" date="2021" name="Proc. Natl. Acad. Sci. U.S.A.">
        <title>A Catalog of Tens of Thousands of Viruses from Human Metagenomes Reveals Hidden Associations with Chronic Diseases.</title>
        <authorList>
            <person name="Tisza M.J."/>
            <person name="Buck C.B."/>
        </authorList>
    </citation>
    <scope>NUCLEOTIDE SEQUENCE</scope>
    <source>
        <strain evidence="1">CtrCN24</strain>
    </source>
</reference>
<name>A0A8S5SK75_9CAUD</name>